<protein>
    <submittedName>
        <fullName evidence="1">Uncharacterized protein</fullName>
    </submittedName>
</protein>
<comment type="caution">
    <text evidence="1">The sequence shown here is derived from an EMBL/GenBank/DDBJ whole genome shotgun (WGS) entry which is preliminary data.</text>
</comment>
<dbReference type="Proteomes" id="UP000189670">
    <property type="component" value="Unassembled WGS sequence"/>
</dbReference>
<evidence type="ECO:0000313" key="2">
    <source>
        <dbReference type="Proteomes" id="UP000189670"/>
    </source>
</evidence>
<evidence type="ECO:0000313" key="1">
    <source>
        <dbReference type="EMBL" id="ETR67526.1"/>
    </source>
</evidence>
<gene>
    <name evidence="1" type="ORF">OMM_05089</name>
</gene>
<organism evidence="1 2">
    <name type="scientific">Candidatus Magnetoglobus multicellularis str. Araruama</name>
    <dbReference type="NCBI Taxonomy" id="890399"/>
    <lineage>
        <taxon>Bacteria</taxon>
        <taxon>Pseudomonadati</taxon>
        <taxon>Thermodesulfobacteriota</taxon>
        <taxon>Desulfobacteria</taxon>
        <taxon>Desulfobacterales</taxon>
        <taxon>Desulfobacteraceae</taxon>
        <taxon>Candidatus Magnetoglobus</taxon>
    </lineage>
</organism>
<sequence>MNFGDTDYQLAAYAAALRVLTQYSEIEGQDIHHELFRERDPGDKSAFEKVIDRAVEIASDHLVPAGLNKHYWKSLTASERLYLKGIELEKHMEARSGAYQELAKGFGVRDYNFLFAKTKANAVRFKTGSEFKRSHLGGNDFSGSLIRNILFAIHETVKSEDAREGLKWFHAEIDNYWHHRKLIIEILNYLSNSIHIPHMPHWEKDADAALRLAGAVENDHGGRM</sequence>
<reference evidence="2" key="1">
    <citation type="submission" date="2012-11" db="EMBL/GenBank/DDBJ databases">
        <authorList>
            <person name="Lucero-Rivera Y.E."/>
            <person name="Tovar-Ramirez D."/>
        </authorList>
    </citation>
    <scope>NUCLEOTIDE SEQUENCE [LARGE SCALE GENOMIC DNA]</scope>
    <source>
        <strain evidence="2">Araruama</strain>
    </source>
</reference>
<dbReference type="AlphaFoldDB" id="A0A1V1NYE5"/>
<name>A0A1V1NYE5_9BACT</name>
<dbReference type="EMBL" id="ATBP01001338">
    <property type="protein sequence ID" value="ETR67526.1"/>
    <property type="molecule type" value="Genomic_DNA"/>
</dbReference>
<proteinExistence type="predicted"/>
<accession>A0A1V1NYE5</accession>